<organism evidence="4">
    <name type="scientific">Brugia timori</name>
    <dbReference type="NCBI Taxonomy" id="42155"/>
    <lineage>
        <taxon>Eukaryota</taxon>
        <taxon>Metazoa</taxon>
        <taxon>Ecdysozoa</taxon>
        <taxon>Nematoda</taxon>
        <taxon>Chromadorea</taxon>
        <taxon>Rhabditida</taxon>
        <taxon>Spirurina</taxon>
        <taxon>Spiruromorpha</taxon>
        <taxon>Filarioidea</taxon>
        <taxon>Onchocercidae</taxon>
        <taxon>Brugia</taxon>
    </lineage>
</organism>
<dbReference type="EMBL" id="UZAG01023277">
    <property type="protein sequence ID" value="VDO56229.1"/>
    <property type="molecule type" value="Genomic_DNA"/>
</dbReference>
<gene>
    <name evidence="2" type="ORF">BTMF_LOCUS15875</name>
</gene>
<proteinExistence type="predicted"/>
<feature type="region of interest" description="Disordered" evidence="1">
    <location>
        <begin position="57"/>
        <end position="81"/>
    </location>
</feature>
<reference evidence="4" key="1">
    <citation type="submission" date="2017-02" db="UniProtKB">
        <authorList>
            <consortium name="WormBaseParasite"/>
        </authorList>
    </citation>
    <scope>IDENTIFICATION</scope>
</reference>
<dbReference type="Proteomes" id="UP000280834">
    <property type="component" value="Unassembled WGS sequence"/>
</dbReference>
<keyword evidence="3" id="KW-1185">Reference proteome</keyword>
<accession>A0A0R3RCY9</accession>
<dbReference type="AlphaFoldDB" id="A0A0R3RCY9"/>
<name>A0A0R3RCY9_9BILA</name>
<reference evidence="2 3" key="2">
    <citation type="submission" date="2018-11" db="EMBL/GenBank/DDBJ databases">
        <authorList>
            <consortium name="Pathogen Informatics"/>
        </authorList>
    </citation>
    <scope>NUCLEOTIDE SEQUENCE [LARGE SCALE GENOMIC DNA]</scope>
</reference>
<dbReference type="WBParaSite" id="BTMF_0001791201-mRNA-1">
    <property type="protein sequence ID" value="BTMF_0001791201-mRNA-1"/>
    <property type="gene ID" value="BTMF_0001791201"/>
</dbReference>
<feature type="compositionally biased region" description="Basic and acidic residues" evidence="1">
    <location>
        <begin position="57"/>
        <end position="78"/>
    </location>
</feature>
<evidence type="ECO:0000313" key="3">
    <source>
        <dbReference type="Proteomes" id="UP000280834"/>
    </source>
</evidence>
<evidence type="ECO:0000256" key="1">
    <source>
        <dbReference type="SAM" id="MobiDB-lite"/>
    </source>
</evidence>
<evidence type="ECO:0000313" key="2">
    <source>
        <dbReference type="EMBL" id="VDO56229.1"/>
    </source>
</evidence>
<protein>
    <submittedName>
        <fullName evidence="2 4">Uncharacterized protein</fullName>
    </submittedName>
</protein>
<sequence length="133" mass="15557">MFKLDKLELKLLNTFKRSVRQEDETERSHRYNRTKGRYQHSEILSGNKISLPPVYARSEHTAKTNERSGVKRSTKSEMWEDSDISYGDGSFISETQTSTEFTAKKGERYDTKRPVESDLWKVCFILINKIVKS</sequence>
<dbReference type="STRING" id="42155.A0A0R3RCY9"/>
<evidence type="ECO:0000313" key="4">
    <source>
        <dbReference type="WBParaSite" id="BTMF_0001791201-mRNA-1"/>
    </source>
</evidence>